<dbReference type="EMBL" id="UZAK01039075">
    <property type="protein sequence ID" value="VDP62262.1"/>
    <property type="molecule type" value="Genomic_DNA"/>
</dbReference>
<feature type="compositionally biased region" description="Polar residues" evidence="1">
    <location>
        <begin position="14"/>
        <end position="36"/>
    </location>
</feature>
<evidence type="ECO:0000313" key="4">
    <source>
        <dbReference type="WBParaSite" id="SCUD_0001681401-mRNA-1"/>
    </source>
</evidence>
<evidence type="ECO:0000313" key="3">
    <source>
        <dbReference type="Proteomes" id="UP000279833"/>
    </source>
</evidence>
<evidence type="ECO:0000256" key="1">
    <source>
        <dbReference type="SAM" id="MobiDB-lite"/>
    </source>
</evidence>
<dbReference type="WBParaSite" id="SCUD_0001681401-mRNA-1">
    <property type="protein sequence ID" value="SCUD_0001681401-mRNA-1"/>
    <property type="gene ID" value="SCUD_0001681401"/>
</dbReference>
<reference evidence="2 3" key="2">
    <citation type="submission" date="2018-11" db="EMBL/GenBank/DDBJ databases">
        <authorList>
            <consortium name="Pathogen Informatics"/>
        </authorList>
    </citation>
    <scope>NUCLEOTIDE SEQUENCE [LARGE SCALE GENOMIC DNA]</scope>
    <source>
        <strain evidence="2">Dakar</strain>
        <strain evidence="3">Dakar, Senegal</strain>
    </source>
</reference>
<dbReference type="AlphaFoldDB" id="A0A183KP31"/>
<feature type="region of interest" description="Disordered" evidence="1">
    <location>
        <begin position="1"/>
        <end position="36"/>
    </location>
</feature>
<name>A0A183KP31_9TREM</name>
<protein>
    <submittedName>
        <fullName evidence="2 4">Uncharacterized protein</fullName>
    </submittedName>
</protein>
<keyword evidence="3" id="KW-1185">Reference proteome</keyword>
<proteinExistence type="predicted"/>
<accession>A0A183KP31</accession>
<organism evidence="4">
    <name type="scientific">Schistosoma curassoni</name>
    <dbReference type="NCBI Taxonomy" id="6186"/>
    <lineage>
        <taxon>Eukaryota</taxon>
        <taxon>Metazoa</taxon>
        <taxon>Spiralia</taxon>
        <taxon>Lophotrochozoa</taxon>
        <taxon>Platyhelminthes</taxon>
        <taxon>Trematoda</taxon>
        <taxon>Digenea</taxon>
        <taxon>Strigeidida</taxon>
        <taxon>Schistosomatoidea</taxon>
        <taxon>Schistosomatidae</taxon>
        <taxon>Schistosoma</taxon>
    </lineage>
</organism>
<evidence type="ECO:0000313" key="2">
    <source>
        <dbReference type="EMBL" id="VDP62262.1"/>
    </source>
</evidence>
<reference evidence="4" key="1">
    <citation type="submission" date="2016-06" db="UniProtKB">
        <authorList>
            <consortium name="WormBaseParasite"/>
        </authorList>
    </citation>
    <scope>IDENTIFICATION</scope>
</reference>
<dbReference type="Proteomes" id="UP000279833">
    <property type="component" value="Unassembled WGS sequence"/>
</dbReference>
<gene>
    <name evidence="2" type="ORF">SCUD_LOCUS16813</name>
</gene>
<sequence length="36" mass="4180">MYTFSSRNSKENHQTNNTKHSPTSFYETNAKTCHTS</sequence>